<feature type="region of interest" description="Disordered" evidence="13">
    <location>
        <begin position="1"/>
        <end position="47"/>
    </location>
</feature>
<feature type="domain" description="C2H2-type" evidence="14">
    <location>
        <begin position="156"/>
        <end position="183"/>
    </location>
</feature>
<proteinExistence type="inferred from homology"/>
<keyword evidence="9" id="KW-0804">Transcription</keyword>
<dbReference type="EMBL" id="JABSTU010005044">
    <property type="protein sequence ID" value="KAH7950628.1"/>
    <property type="molecule type" value="Genomic_DNA"/>
</dbReference>
<keyword evidence="7" id="KW-0805">Transcription regulation</keyword>
<feature type="domain" description="C2H2-type" evidence="14">
    <location>
        <begin position="184"/>
        <end position="211"/>
    </location>
</feature>
<sequence length="492" mass="54228">MHANTSDSEGNGRRCGWPSIERERENVGHGSDTGDGSDAGTGASNTDKMRCCANESVVQEEPERKHTIVRNHKCEVCDKVLNSHARLQRHLATHAGKKLHVCQCCSATSAQKCSVYKHFFTHTREKRHGCPTCGKMFASKWIVIRHLRVHTGEKPFSCDLCPAKFSLKQTLARHQLTHSGKKPWQCHLCQKMFKHKFDLRRHSRVHTGERPYECNLCPATFYTKSCVNRHMRTHTGEKPYECGVCGLRYRQREHAKAHLIRSHGHPSARAGGLAHQDPLITEVKPEGAVGKLQRVEPGKKTRTRGSGSADAPAASVPDAPCNAPRNAANWAGARFADTTTINSDSPDQLDCMNADDFEPVDNVGPSDSTPGPSGVAEASNNIYLRPSVPHTPWFRVKDARRKKVVAEEASAMPPATLHQREHRHGAGWRPLAPPSRRTPQGLYLVRVVFGKFRRGVVVGGSSAVCRTAASPPSVAAFSFPSKGSEIGPEQDR</sequence>
<accession>A0A9J6CXK1</accession>
<dbReference type="InterPro" id="IPR036236">
    <property type="entry name" value="Znf_C2H2_sf"/>
</dbReference>
<feature type="compositionally biased region" description="Low complexity" evidence="13">
    <location>
        <begin position="305"/>
        <end position="320"/>
    </location>
</feature>
<dbReference type="FunFam" id="3.30.160.60:FF:001156">
    <property type="entry name" value="Zinc finger protein 407"/>
    <property type="match status" value="1"/>
</dbReference>
<feature type="domain" description="C2H2-type" evidence="14">
    <location>
        <begin position="128"/>
        <end position="155"/>
    </location>
</feature>
<feature type="region of interest" description="Disordered" evidence="13">
    <location>
        <begin position="338"/>
        <end position="378"/>
    </location>
</feature>
<dbReference type="SUPFAM" id="SSF57667">
    <property type="entry name" value="beta-beta-alpha zinc fingers"/>
    <property type="match status" value="4"/>
</dbReference>
<dbReference type="Pfam" id="PF00096">
    <property type="entry name" value="zf-C2H2"/>
    <property type="match status" value="3"/>
</dbReference>
<dbReference type="PROSITE" id="PS00028">
    <property type="entry name" value="ZINC_FINGER_C2H2_1"/>
    <property type="match status" value="6"/>
</dbReference>
<keyword evidence="8" id="KW-0238">DNA-binding</keyword>
<evidence type="ECO:0000256" key="13">
    <source>
        <dbReference type="SAM" id="MobiDB-lite"/>
    </source>
</evidence>
<dbReference type="FunFam" id="3.30.160.60:FF:000145">
    <property type="entry name" value="Zinc finger protein 574"/>
    <property type="match status" value="1"/>
</dbReference>
<feature type="domain" description="C2H2-type" evidence="14">
    <location>
        <begin position="72"/>
        <end position="99"/>
    </location>
</feature>
<dbReference type="GO" id="GO:0006357">
    <property type="term" value="P:regulation of transcription by RNA polymerase II"/>
    <property type="evidence" value="ECO:0007669"/>
    <property type="project" value="TreeGrafter"/>
</dbReference>
<keyword evidence="10" id="KW-0539">Nucleus</keyword>
<name>A0A9J6CXK1_RHIMP</name>
<dbReference type="InterPro" id="IPR013087">
    <property type="entry name" value="Znf_C2H2_type"/>
</dbReference>
<dbReference type="GO" id="GO:0003700">
    <property type="term" value="F:DNA-binding transcription factor activity"/>
    <property type="evidence" value="ECO:0007669"/>
    <property type="project" value="TreeGrafter"/>
</dbReference>
<dbReference type="Proteomes" id="UP000821866">
    <property type="component" value="Unassembled WGS sequence"/>
</dbReference>
<evidence type="ECO:0000259" key="14">
    <source>
        <dbReference type="PROSITE" id="PS50157"/>
    </source>
</evidence>
<gene>
    <name evidence="15" type="ORF">HPB51_028338</name>
</gene>
<evidence type="ECO:0000256" key="4">
    <source>
        <dbReference type="ARBA" id="ARBA00022737"/>
    </source>
</evidence>
<comment type="caution">
    <text evidence="15">The sequence shown here is derived from an EMBL/GenBank/DDBJ whole genome shotgun (WGS) entry which is preliminary data.</text>
</comment>
<dbReference type="GO" id="GO:0000978">
    <property type="term" value="F:RNA polymerase II cis-regulatory region sequence-specific DNA binding"/>
    <property type="evidence" value="ECO:0007669"/>
    <property type="project" value="TreeGrafter"/>
</dbReference>
<feature type="region of interest" description="Disordered" evidence="13">
    <location>
        <begin position="294"/>
        <end position="322"/>
    </location>
</feature>
<evidence type="ECO:0000256" key="5">
    <source>
        <dbReference type="ARBA" id="ARBA00022771"/>
    </source>
</evidence>
<dbReference type="PANTHER" id="PTHR24390:SF159">
    <property type="entry name" value="GROWTH FACTOR INDEPENDENT 1 TRANSCRIPTIONAL REPRESSOR"/>
    <property type="match status" value="1"/>
</dbReference>
<evidence type="ECO:0000313" key="16">
    <source>
        <dbReference type="Proteomes" id="UP000821866"/>
    </source>
</evidence>
<dbReference type="AlphaFoldDB" id="A0A9J6CXK1"/>
<dbReference type="FunFam" id="3.30.160.60:FF:000446">
    <property type="entry name" value="Zinc finger protein"/>
    <property type="match status" value="1"/>
</dbReference>
<evidence type="ECO:0000256" key="8">
    <source>
        <dbReference type="ARBA" id="ARBA00023125"/>
    </source>
</evidence>
<evidence type="ECO:0000256" key="9">
    <source>
        <dbReference type="ARBA" id="ARBA00023163"/>
    </source>
</evidence>
<keyword evidence="6" id="KW-0862">Zinc</keyword>
<dbReference type="FunFam" id="3.30.160.60:FF:002343">
    <property type="entry name" value="Zinc finger protein 33A"/>
    <property type="match status" value="1"/>
</dbReference>
<dbReference type="SMART" id="SM00355">
    <property type="entry name" value="ZnF_C2H2"/>
    <property type="match status" value="7"/>
</dbReference>
<comment type="similarity">
    <text evidence="2">Belongs to the krueppel C2H2-type zinc-finger protein family.</text>
</comment>
<feature type="region of interest" description="Disordered" evidence="13">
    <location>
        <begin position="407"/>
        <end position="434"/>
    </location>
</feature>
<dbReference type="PROSITE" id="PS50157">
    <property type="entry name" value="ZINC_FINGER_C2H2_2"/>
    <property type="match status" value="5"/>
</dbReference>
<evidence type="ECO:0000256" key="1">
    <source>
        <dbReference type="ARBA" id="ARBA00004123"/>
    </source>
</evidence>
<keyword evidence="16" id="KW-1185">Reference proteome</keyword>
<dbReference type="GO" id="GO:0005634">
    <property type="term" value="C:nucleus"/>
    <property type="evidence" value="ECO:0007669"/>
    <property type="project" value="UniProtKB-SubCell"/>
</dbReference>
<evidence type="ECO:0000256" key="11">
    <source>
        <dbReference type="ARBA" id="ARBA00068876"/>
    </source>
</evidence>
<organism evidence="15 16">
    <name type="scientific">Rhipicephalus microplus</name>
    <name type="common">Cattle tick</name>
    <name type="synonym">Boophilus microplus</name>
    <dbReference type="NCBI Taxonomy" id="6941"/>
    <lineage>
        <taxon>Eukaryota</taxon>
        <taxon>Metazoa</taxon>
        <taxon>Ecdysozoa</taxon>
        <taxon>Arthropoda</taxon>
        <taxon>Chelicerata</taxon>
        <taxon>Arachnida</taxon>
        <taxon>Acari</taxon>
        <taxon>Parasitiformes</taxon>
        <taxon>Ixodida</taxon>
        <taxon>Ixodoidea</taxon>
        <taxon>Ixodidae</taxon>
        <taxon>Rhipicephalinae</taxon>
        <taxon>Rhipicephalus</taxon>
        <taxon>Boophilus</taxon>
    </lineage>
</organism>
<comment type="subcellular location">
    <subcellularLocation>
        <location evidence="1">Nucleus</location>
    </subcellularLocation>
</comment>
<protein>
    <recommendedName>
        <fullName evidence="11">Zinc finger protein 865</fullName>
    </recommendedName>
</protein>
<evidence type="ECO:0000313" key="15">
    <source>
        <dbReference type="EMBL" id="KAH7950628.1"/>
    </source>
</evidence>
<reference evidence="15" key="2">
    <citation type="submission" date="2021-09" db="EMBL/GenBank/DDBJ databases">
        <authorList>
            <person name="Jia N."/>
            <person name="Wang J."/>
            <person name="Shi W."/>
            <person name="Du L."/>
            <person name="Sun Y."/>
            <person name="Zhan W."/>
            <person name="Jiang J."/>
            <person name="Wang Q."/>
            <person name="Zhang B."/>
            <person name="Ji P."/>
            <person name="Sakyi L.B."/>
            <person name="Cui X."/>
            <person name="Yuan T."/>
            <person name="Jiang B."/>
            <person name="Yang W."/>
            <person name="Lam T.T.-Y."/>
            <person name="Chang Q."/>
            <person name="Ding S."/>
            <person name="Wang X."/>
            <person name="Zhu J."/>
            <person name="Ruan X."/>
            <person name="Zhao L."/>
            <person name="Wei J."/>
            <person name="Que T."/>
            <person name="Du C."/>
            <person name="Cheng J."/>
            <person name="Dai P."/>
            <person name="Han X."/>
            <person name="Huang E."/>
            <person name="Gao Y."/>
            <person name="Liu J."/>
            <person name="Shao H."/>
            <person name="Ye R."/>
            <person name="Li L."/>
            <person name="Wei W."/>
            <person name="Wang X."/>
            <person name="Wang C."/>
            <person name="Huo Q."/>
            <person name="Li W."/>
            <person name="Guo W."/>
            <person name="Chen H."/>
            <person name="Chen S."/>
            <person name="Zhou L."/>
            <person name="Zhou L."/>
            <person name="Ni X."/>
            <person name="Tian J."/>
            <person name="Zhou Y."/>
            <person name="Sheng Y."/>
            <person name="Liu T."/>
            <person name="Pan Y."/>
            <person name="Xia L."/>
            <person name="Li J."/>
            <person name="Zhao F."/>
            <person name="Cao W."/>
        </authorList>
    </citation>
    <scope>NUCLEOTIDE SEQUENCE</scope>
    <source>
        <strain evidence="15">Rmic-2018</strain>
        <tissue evidence="15">Larvae</tissue>
    </source>
</reference>
<dbReference type="VEuPathDB" id="VectorBase:LOC119185979"/>
<dbReference type="Gene3D" id="3.30.160.60">
    <property type="entry name" value="Classic Zinc Finger"/>
    <property type="match status" value="6"/>
</dbReference>
<reference evidence="15" key="1">
    <citation type="journal article" date="2020" name="Cell">
        <title>Large-Scale Comparative Analyses of Tick Genomes Elucidate Their Genetic Diversity and Vector Capacities.</title>
        <authorList>
            <consortium name="Tick Genome and Microbiome Consortium (TIGMIC)"/>
            <person name="Jia N."/>
            <person name="Wang J."/>
            <person name="Shi W."/>
            <person name="Du L."/>
            <person name="Sun Y."/>
            <person name="Zhan W."/>
            <person name="Jiang J.F."/>
            <person name="Wang Q."/>
            <person name="Zhang B."/>
            <person name="Ji P."/>
            <person name="Bell-Sakyi L."/>
            <person name="Cui X.M."/>
            <person name="Yuan T.T."/>
            <person name="Jiang B.G."/>
            <person name="Yang W.F."/>
            <person name="Lam T.T."/>
            <person name="Chang Q.C."/>
            <person name="Ding S.J."/>
            <person name="Wang X.J."/>
            <person name="Zhu J.G."/>
            <person name="Ruan X.D."/>
            <person name="Zhao L."/>
            <person name="Wei J.T."/>
            <person name="Ye R.Z."/>
            <person name="Que T.C."/>
            <person name="Du C.H."/>
            <person name="Zhou Y.H."/>
            <person name="Cheng J.X."/>
            <person name="Dai P.F."/>
            <person name="Guo W.B."/>
            <person name="Han X.H."/>
            <person name="Huang E.J."/>
            <person name="Li L.F."/>
            <person name="Wei W."/>
            <person name="Gao Y.C."/>
            <person name="Liu J.Z."/>
            <person name="Shao H.Z."/>
            <person name="Wang X."/>
            <person name="Wang C.C."/>
            <person name="Yang T.C."/>
            <person name="Huo Q.B."/>
            <person name="Li W."/>
            <person name="Chen H.Y."/>
            <person name="Chen S.E."/>
            <person name="Zhou L.G."/>
            <person name="Ni X.B."/>
            <person name="Tian J.H."/>
            <person name="Sheng Y."/>
            <person name="Liu T."/>
            <person name="Pan Y.S."/>
            <person name="Xia L.Y."/>
            <person name="Li J."/>
            <person name="Zhao F."/>
            <person name="Cao W.C."/>
        </authorList>
    </citation>
    <scope>NUCLEOTIDE SEQUENCE</scope>
    <source>
        <strain evidence="15">Rmic-2018</strain>
    </source>
</reference>
<dbReference type="FunFam" id="3.30.160.60:FF:000100">
    <property type="entry name" value="Zinc finger 45-like"/>
    <property type="match status" value="1"/>
</dbReference>
<evidence type="ECO:0000256" key="6">
    <source>
        <dbReference type="ARBA" id="ARBA00022833"/>
    </source>
</evidence>
<evidence type="ECO:0000256" key="7">
    <source>
        <dbReference type="ARBA" id="ARBA00023015"/>
    </source>
</evidence>
<keyword evidence="4" id="KW-0677">Repeat</keyword>
<dbReference type="GO" id="GO:0008270">
    <property type="term" value="F:zinc ion binding"/>
    <property type="evidence" value="ECO:0007669"/>
    <property type="project" value="UniProtKB-KW"/>
</dbReference>
<evidence type="ECO:0000256" key="12">
    <source>
        <dbReference type="PROSITE-ProRule" id="PRU00042"/>
    </source>
</evidence>
<dbReference type="PANTHER" id="PTHR24390">
    <property type="entry name" value="ZINC FINGER PROTEIN"/>
    <property type="match status" value="1"/>
</dbReference>
<evidence type="ECO:0000256" key="3">
    <source>
        <dbReference type="ARBA" id="ARBA00022723"/>
    </source>
</evidence>
<feature type="domain" description="C2H2-type" evidence="14">
    <location>
        <begin position="212"/>
        <end position="239"/>
    </location>
</feature>
<keyword evidence="3" id="KW-0479">Metal-binding</keyword>
<keyword evidence="5 12" id="KW-0863">Zinc-finger</keyword>
<evidence type="ECO:0000256" key="10">
    <source>
        <dbReference type="ARBA" id="ARBA00023242"/>
    </source>
</evidence>
<evidence type="ECO:0000256" key="2">
    <source>
        <dbReference type="ARBA" id="ARBA00006991"/>
    </source>
</evidence>